<evidence type="ECO:0000256" key="6">
    <source>
        <dbReference type="ARBA" id="ARBA00023180"/>
    </source>
</evidence>
<evidence type="ECO:0000256" key="2">
    <source>
        <dbReference type="ARBA" id="ARBA00006058"/>
    </source>
</evidence>
<feature type="transmembrane region" description="Helical" evidence="8">
    <location>
        <begin position="398"/>
        <end position="423"/>
    </location>
</feature>
<name>B4QP19_DROSI</name>
<evidence type="ECO:0000256" key="3">
    <source>
        <dbReference type="ARBA" id="ARBA00022692"/>
    </source>
</evidence>
<feature type="region of interest" description="Disordered" evidence="7">
    <location>
        <begin position="947"/>
        <end position="966"/>
    </location>
</feature>
<gene>
    <name evidence="10" type="primary">Dsim\GD13358</name>
    <name evidence="10" type="ORF">Dsim_GD13358</name>
</gene>
<proteinExistence type="inferred from homology"/>
<evidence type="ECO:0000256" key="7">
    <source>
        <dbReference type="SAM" id="MobiDB-lite"/>
    </source>
</evidence>
<feature type="chain" id="PRO_5011999882" evidence="9">
    <location>
        <begin position="16"/>
        <end position="977"/>
    </location>
</feature>
<protein>
    <submittedName>
        <fullName evidence="10">GD13358</fullName>
    </submittedName>
</protein>
<comment type="similarity">
    <text evidence="2">Belongs to the prominin family.</text>
</comment>
<keyword evidence="3 8" id="KW-0812">Transmembrane</keyword>
<dbReference type="Proteomes" id="UP000000304">
    <property type="component" value="Chromosome 3L"/>
</dbReference>
<feature type="transmembrane region" description="Helical" evidence="8">
    <location>
        <begin position="118"/>
        <end position="144"/>
    </location>
</feature>
<sequence>MWIWIIAFRLHVVKSQTNQTLHSTSKLIDHGSLVRFRRLSPQTRYAEPESRSKDNQNDGDADSVCPITYLSHGFTGFVISDDKEVPKGYISKDGNDIGSKVQEDDWEAYLASQKGLKILVLLLVLLFLLIPILGLLYACCSASYQKNQRSSRGCRYCCGILLAILALLMLNSSQSNADYIFQKTSERLRHLYVINYDQKVKRIKSALNQEPSIKYPNRELEVHAQSIERLIEVLRNMRRIKPVMLRIKNKLLDARRLAAQFRDALRGVKRDLMVILTSECTQKECQDFYRANEIMMLDMGCLHYDSVRGSVCSSKKLKERYEASLKVLRQVVEEMKKDKPVVVKPNPRSRSTPAADLRRKLGSSWFGTTLGLIVLLMLVPLLLLFGLLIALFSPKVASWLLCAVLVALFILFSVGVILMLFYLVHGALMYQAFCSRKSPQPVDNKSINLNRFLPENVTTFRSMPMVRTSEILQSCVRNESLYNVLGIKEIYDPYGFRDDVMIDVLKSLEKMENTSLPGGLKEIHPDAEDAAKKLLSGNLSKYDIKDYTKYICPQLVPEPNPGSLDELSKKLESLANKVEPGVTMKNQAIHLRAYQKHLGVPLAAIVKRLIKRLKQMDGLLSGGYGSFVKYLHHLLDKIKQGDGLLRRDSKKEADEVARNISKLVKAGLDDYVRVVEEPTKEDMESCEPLTREDDEAMVEYADLCNRIAKPMWLCWKSFGCPMPNILPNALSWTDDMTTLSMLNESRESVDGSIGCCSIDWLMQLQQPSCPLVRLLILGLLALPVYNAILIVVGWRLHCSVSSSAERLVVDSQGYRPVKRQAPSPPLAPKPPPRLRRHKATETPSSSSLVLWYQNPHLSQENPFDEDDNYKDLRENLKMVLGGLQNAPLPLPPQTPIFVPPLVEPLTPSESLTPTESPRRGNQKQRSKLLSGILKHLGINSIRKRWKTHASRKKITTSPSSASLSNSSCIGNSSFYVY</sequence>
<dbReference type="PANTHER" id="PTHR22730:SF1">
    <property type="entry name" value="PROMININ-LIKE PROTEIN"/>
    <property type="match status" value="1"/>
</dbReference>
<feature type="transmembrane region" description="Helical" evidence="8">
    <location>
        <begin position="365"/>
        <end position="392"/>
    </location>
</feature>
<dbReference type="Pfam" id="PF05478">
    <property type="entry name" value="Prominin"/>
    <property type="match status" value="3"/>
</dbReference>
<dbReference type="AlphaFoldDB" id="B4QP19"/>
<dbReference type="InterPro" id="IPR008795">
    <property type="entry name" value="Prominin"/>
</dbReference>
<comment type="subcellular location">
    <subcellularLocation>
        <location evidence="1">Membrane</location>
        <topology evidence="1">Multi-pass membrane protein</topology>
    </subcellularLocation>
</comment>
<dbReference type="EMBL" id="CM000363">
    <property type="protein sequence ID" value="EDX09014.1"/>
    <property type="molecule type" value="Genomic_DNA"/>
</dbReference>
<evidence type="ECO:0000256" key="8">
    <source>
        <dbReference type="SAM" id="Phobius"/>
    </source>
</evidence>
<accession>B4QP19</accession>
<feature type="transmembrane region" description="Helical" evidence="8">
    <location>
        <begin position="150"/>
        <end position="170"/>
    </location>
</feature>
<evidence type="ECO:0000313" key="10">
    <source>
        <dbReference type="EMBL" id="EDX09014.1"/>
    </source>
</evidence>
<dbReference type="HOGENOM" id="CLU_008293_1_0_1"/>
<dbReference type="Bgee" id="FBgn0269670">
    <property type="expression patterns" value="Expressed in male reproductive system and 2 other cell types or tissues"/>
</dbReference>
<feature type="compositionally biased region" description="Low complexity" evidence="7">
    <location>
        <begin position="957"/>
        <end position="966"/>
    </location>
</feature>
<dbReference type="PANTHER" id="PTHR22730">
    <property type="entry name" value="PROMININ PROM PROTEIN"/>
    <property type="match status" value="1"/>
</dbReference>
<evidence type="ECO:0000313" key="11">
    <source>
        <dbReference type="Proteomes" id="UP000000304"/>
    </source>
</evidence>
<dbReference type="GO" id="GO:0016020">
    <property type="term" value="C:membrane"/>
    <property type="evidence" value="ECO:0007669"/>
    <property type="project" value="UniProtKB-SubCell"/>
</dbReference>
<reference evidence="10 11" key="1">
    <citation type="journal article" date="2007" name="Nature">
        <title>Evolution of genes and genomes on the Drosophila phylogeny.</title>
        <authorList>
            <consortium name="Drosophila 12 Genomes Consortium"/>
            <person name="Clark A.G."/>
            <person name="Eisen M.B."/>
            <person name="Smith D.R."/>
            <person name="Bergman C.M."/>
            <person name="Oliver B."/>
            <person name="Markow T.A."/>
            <person name="Kaufman T.C."/>
            <person name="Kellis M."/>
            <person name="Gelbart W."/>
            <person name="Iyer V.N."/>
            <person name="Pollard D.A."/>
            <person name="Sackton T.B."/>
            <person name="Larracuente A.M."/>
            <person name="Singh N.D."/>
            <person name="Abad J.P."/>
            <person name="Abt D.N."/>
            <person name="Adryan B."/>
            <person name="Aguade M."/>
            <person name="Akashi H."/>
            <person name="Anderson W.W."/>
            <person name="Aquadro C.F."/>
            <person name="Ardell D.H."/>
            <person name="Arguello R."/>
            <person name="Artieri C.G."/>
            <person name="Barbash D.A."/>
            <person name="Barker D."/>
            <person name="Barsanti P."/>
            <person name="Batterham P."/>
            <person name="Batzoglou S."/>
            <person name="Begun D."/>
            <person name="Bhutkar A."/>
            <person name="Blanco E."/>
            <person name="Bosak S.A."/>
            <person name="Bradley R.K."/>
            <person name="Brand A.D."/>
            <person name="Brent M.R."/>
            <person name="Brooks A.N."/>
            <person name="Brown R.H."/>
            <person name="Butlin R.K."/>
            <person name="Caggese C."/>
            <person name="Calvi B.R."/>
            <person name="Bernardo de Carvalho A."/>
            <person name="Caspi A."/>
            <person name="Castrezana S."/>
            <person name="Celniker S.E."/>
            <person name="Chang J.L."/>
            <person name="Chapple C."/>
            <person name="Chatterji S."/>
            <person name="Chinwalla A."/>
            <person name="Civetta A."/>
            <person name="Clifton S.W."/>
            <person name="Comeron J.M."/>
            <person name="Costello J.C."/>
            <person name="Coyne J.A."/>
            <person name="Daub J."/>
            <person name="David R.G."/>
            <person name="Delcher A.L."/>
            <person name="Delehaunty K."/>
            <person name="Do C.B."/>
            <person name="Ebling H."/>
            <person name="Edwards K."/>
            <person name="Eickbush T."/>
            <person name="Evans J.D."/>
            <person name="Filipski A."/>
            <person name="Findeiss S."/>
            <person name="Freyhult E."/>
            <person name="Fulton L."/>
            <person name="Fulton R."/>
            <person name="Garcia A.C."/>
            <person name="Gardiner A."/>
            <person name="Garfield D.A."/>
            <person name="Garvin B.E."/>
            <person name="Gibson G."/>
            <person name="Gilbert D."/>
            <person name="Gnerre S."/>
            <person name="Godfrey J."/>
            <person name="Good R."/>
            <person name="Gotea V."/>
            <person name="Gravely B."/>
            <person name="Greenberg A.J."/>
            <person name="Griffiths-Jones S."/>
            <person name="Gross S."/>
            <person name="Guigo R."/>
            <person name="Gustafson E.A."/>
            <person name="Haerty W."/>
            <person name="Hahn M.W."/>
            <person name="Halligan D.L."/>
            <person name="Halpern A.L."/>
            <person name="Halter G.M."/>
            <person name="Han M.V."/>
            <person name="Heger A."/>
            <person name="Hillier L."/>
            <person name="Hinrichs A.S."/>
            <person name="Holmes I."/>
            <person name="Hoskins R.A."/>
            <person name="Hubisz M.J."/>
            <person name="Hultmark D."/>
            <person name="Huntley M.A."/>
            <person name="Jaffe D.B."/>
            <person name="Jagadeeshan S."/>
            <person name="Jeck W.R."/>
            <person name="Johnson J."/>
            <person name="Jones C.D."/>
            <person name="Jordan W.C."/>
            <person name="Karpen G.H."/>
            <person name="Kataoka E."/>
            <person name="Keightley P.D."/>
            <person name="Kheradpour P."/>
            <person name="Kirkness E.F."/>
            <person name="Koerich L.B."/>
            <person name="Kristiansen K."/>
            <person name="Kudrna D."/>
            <person name="Kulathinal R.J."/>
            <person name="Kumar S."/>
            <person name="Kwok R."/>
            <person name="Lander E."/>
            <person name="Langley C.H."/>
            <person name="Lapoint R."/>
            <person name="Lazzaro B.P."/>
            <person name="Lee S.J."/>
            <person name="Levesque L."/>
            <person name="Li R."/>
            <person name="Lin C.F."/>
            <person name="Lin M.F."/>
            <person name="Lindblad-Toh K."/>
            <person name="Llopart A."/>
            <person name="Long M."/>
            <person name="Low L."/>
            <person name="Lozovsky E."/>
            <person name="Lu J."/>
            <person name="Luo M."/>
            <person name="Machado C.A."/>
            <person name="Makalowski W."/>
            <person name="Marzo M."/>
            <person name="Matsuda M."/>
            <person name="Matzkin L."/>
            <person name="McAllister B."/>
            <person name="McBride C.S."/>
            <person name="McKernan B."/>
            <person name="McKernan K."/>
            <person name="Mendez-Lago M."/>
            <person name="Minx P."/>
            <person name="Mollenhauer M.U."/>
            <person name="Montooth K."/>
            <person name="Mount S.M."/>
            <person name="Mu X."/>
            <person name="Myers E."/>
            <person name="Negre B."/>
            <person name="Newfeld S."/>
            <person name="Nielsen R."/>
            <person name="Noor M.A."/>
            <person name="O'Grady P."/>
            <person name="Pachter L."/>
            <person name="Papaceit M."/>
            <person name="Parisi M.J."/>
            <person name="Parisi M."/>
            <person name="Parts L."/>
            <person name="Pedersen J.S."/>
            <person name="Pesole G."/>
            <person name="Phillippy A.M."/>
            <person name="Ponting C.P."/>
            <person name="Pop M."/>
            <person name="Porcelli D."/>
            <person name="Powell J.R."/>
            <person name="Prohaska S."/>
            <person name="Pruitt K."/>
            <person name="Puig M."/>
            <person name="Quesneville H."/>
            <person name="Ram K.R."/>
            <person name="Rand D."/>
            <person name="Rasmussen M.D."/>
            <person name="Reed L.K."/>
            <person name="Reenan R."/>
            <person name="Reily A."/>
            <person name="Remington K.A."/>
            <person name="Rieger T.T."/>
            <person name="Ritchie M.G."/>
            <person name="Robin C."/>
            <person name="Rogers Y.H."/>
            <person name="Rohde C."/>
            <person name="Rozas J."/>
            <person name="Rubenfield M.J."/>
            <person name="Ruiz A."/>
            <person name="Russo S."/>
            <person name="Salzberg S.L."/>
            <person name="Sanchez-Gracia A."/>
            <person name="Saranga D.J."/>
            <person name="Sato H."/>
            <person name="Schaeffer S.W."/>
            <person name="Schatz M.C."/>
            <person name="Schlenke T."/>
            <person name="Schwartz R."/>
            <person name="Segarra C."/>
            <person name="Singh R.S."/>
            <person name="Sirot L."/>
            <person name="Sirota M."/>
            <person name="Sisneros N.B."/>
            <person name="Smith C.D."/>
            <person name="Smith T.F."/>
            <person name="Spieth J."/>
            <person name="Stage D.E."/>
            <person name="Stark A."/>
            <person name="Stephan W."/>
            <person name="Strausberg R.L."/>
            <person name="Strempel S."/>
            <person name="Sturgill D."/>
            <person name="Sutton G."/>
            <person name="Sutton G.G."/>
            <person name="Tao W."/>
            <person name="Teichmann S."/>
            <person name="Tobari Y.N."/>
            <person name="Tomimura Y."/>
            <person name="Tsolas J.M."/>
            <person name="Valente V.L."/>
            <person name="Venter E."/>
            <person name="Venter J.C."/>
            <person name="Vicario S."/>
            <person name="Vieira F.G."/>
            <person name="Vilella A.J."/>
            <person name="Villasante A."/>
            <person name="Walenz B."/>
            <person name="Wang J."/>
            <person name="Wasserman M."/>
            <person name="Watts T."/>
            <person name="Wilson D."/>
            <person name="Wilson R.K."/>
            <person name="Wing R.A."/>
            <person name="Wolfner M.F."/>
            <person name="Wong A."/>
            <person name="Wong G.K."/>
            <person name="Wu C.I."/>
            <person name="Wu G."/>
            <person name="Yamamoto D."/>
            <person name="Yang H.P."/>
            <person name="Yang S.P."/>
            <person name="Yorke J.A."/>
            <person name="Yoshida K."/>
            <person name="Zdobnov E."/>
            <person name="Zhang P."/>
            <person name="Zhang Y."/>
            <person name="Zimin A.V."/>
            <person name="Baldwin J."/>
            <person name="Abdouelleil A."/>
            <person name="Abdulkadir J."/>
            <person name="Abebe A."/>
            <person name="Abera B."/>
            <person name="Abreu J."/>
            <person name="Acer S.C."/>
            <person name="Aftuck L."/>
            <person name="Alexander A."/>
            <person name="An P."/>
            <person name="Anderson E."/>
            <person name="Anderson S."/>
            <person name="Arachi H."/>
            <person name="Azer M."/>
            <person name="Bachantsang P."/>
            <person name="Barry A."/>
            <person name="Bayul T."/>
            <person name="Berlin A."/>
            <person name="Bessette D."/>
            <person name="Bloom T."/>
            <person name="Blye J."/>
            <person name="Boguslavskiy L."/>
            <person name="Bonnet C."/>
            <person name="Boukhgalter B."/>
            <person name="Bourzgui I."/>
            <person name="Brown A."/>
            <person name="Cahill P."/>
            <person name="Channer S."/>
            <person name="Cheshatsang Y."/>
            <person name="Chuda L."/>
            <person name="Citroen M."/>
            <person name="Collymore A."/>
            <person name="Cooke P."/>
            <person name="Costello M."/>
            <person name="D'Aco K."/>
            <person name="Daza R."/>
            <person name="De Haan G."/>
            <person name="DeGray S."/>
            <person name="DeMaso C."/>
            <person name="Dhargay N."/>
            <person name="Dooley K."/>
            <person name="Dooley E."/>
            <person name="Doricent M."/>
            <person name="Dorje P."/>
            <person name="Dorjee K."/>
            <person name="Dupes A."/>
            <person name="Elong R."/>
            <person name="Falk J."/>
            <person name="Farina A."/>
            <person name="Faro S."/>
            <person name="Ferguson D."/>
            <person name="Fisher S."/>
            <person name="Foley C.D."/>
            <person name="Franke A."/>
            <person name="Friedrich D."/>
            <person name="Gadbois L."/>
            <person name="Gearin G."/>
            <person name="Gearin C.R."/>
            <person name="Giannoukos G."/>
            <person name="Goode T."/>
            <person name="Graham J."/>
            <person name="Grandbois E."/>
            <person name="Grewal S."/>
            <person name="Gyaltsen K."/>
            <person name="Hafez N."/>
            <person name="Hagos B."/>
            <person name="Hall J."/>
            <person name="Henson C."/>
            <person name="Hollinger A."/>
            <person name="Honan T."/>
            <person name="Huard M.D."/>
            <person name="Hughes L."/>
            <person name="Hurhula B."/>
            <person name="Husby M.E."/>
            <person name="Kamat A."/>
            <person name="Kanga B."/>
            <person name="Kashin S."/>
            <person name="Khazanovich D."/>
            <person name="Kisner P."/>
            <person name="Lance K."/>
            <person name="Lara M."/>
            <person name="Lee W."/>
            <person name="Lennon N."/>
            <person name="Letendre F."/>
            <person name="LeVine R."/>
            <person name="Lipovsky A."/>
            <person name="Liu X."/>
            <person name="Liu J."/>
            <person name="Liu S."/>
            <person name="Lokyitsang T."/>
            <person name="Lokyitsang Y."/>
            <person name="Lubonja R."/>
            <person name="Lui A."/>
            <person name="MacDonald P."/>
            <person name="Magnisalis V."/>
            <person name="Maru K."/>
            <person name="Matthews C."/>
            <person name="McCusker W."/>
            <person name="McDonough S."/>
            <person name="Mehta T."/>
            <person name="Meldrim J."/>
            <person name="Meneus L."/>
            <person name="Mihai O."/>
            <person name="Mihalev A."/>
            <person name="Mihova T."/>
            <person name="Mittelman R."/>
            <person name="Mlenga V."/>
            <person name="Montmayeur A."/>
            <person name="Mulrain L."/>
            <person name="Navidi A."/>
            <person name="Naylor J."/>
            <person name="Negash T."/>
            <person name="Nguyen T."/>
            <person name="Nguyen N."/>
            <person name="Nicol R."/>
            <person name="Norbu C."/>
            <person name="Norbu N."/>
            <person name="Novod N."/>
            <person name="O'Neill B."/>
            <person name="Osman S."/>
            <person name="Markiewicz E."/>
            <person name="Oyono O.L."/>
            <person name="Patti C."/>
            <person name="Phunkhang P."/>
            <person name="Pierre F."/>
            <person name="Priest M."/>
            <person name="Raghuraman S."/>
            <person name="Rege F."/>
            <person name="Reyes R."/>
            <person name="Rise C."/>
            <person name="Rogov P."/>
            <person name="Ross K."/>
            <person name="Ryan E."/>
            <person name="Settipalli S."/>
            <person name="Shea T."/>
            <person name="Sherpa N."/>
            <person name="Shi L."/>
            <person name="Shih D."/>
            <person name="Sparrow T."/>
            <person name="Spaulding J."/>
            <person name="Stalker J."/>
            <person name="Stange-Thomann N."/>
            <person name="Stavropoulos S."/>
            <person name="Stone C."/>
            <person name="Strader C."/>
            <person name="Tesfaye S."/>
            <person name="Thomson T."/>
            <person name="Thoulutsang Y."/>
            <person name="Thoulutsang D."/>
            <person name="Topham K."/>
            <person name="Topping I."/>
            <person name="Tsamla T."/>
            <person name="Vassiliev H."/>
            <person name="Vo A."/>
            <person name="Wangchuk T."/>
            <person name="Wangdi T."/>
            <person name="Weiand M."/>
            <person name="Wilkinson J."/>
            <person name="Wilson A."/>
            <person name="Yadav S."/>
            <person name="Young G."/>
            <person name="Yu Q."/>
            <person name="Zembek L."/>
            <person name="Zhong D."/>
            <person name="Zimmer A."/>
            <person name="Zwirko Z."/>
            <person name="Jaffe D.B."/>
            <person name="Alvarez P."/>
            <person name="Brockman W."/>
            <person name="Butler J."/>
            <person name="Chin C."/>
            <person name="Gnerre S."/>
            <person name="Grabherr M."/>
            <person name="Kleber M."/>
            <person name="Mauceli E."/>
            <person name="MacCallum I."/>
        </authorList>
    </citation>
    <scope>NUCLEOTIDE SEQUENCE [LARGE SCALE GENOMIC DNA]</scope>
    <source>
        <strain evidence="11">white501</strain>
    </source>
</reference>
<evidence type="ECO:0000256" key="9">
    <source>
        <dbReference type="SAM" id="SignalP"/>
    </source>
</evidence>
<evidence type="ECO:0000256" key="1">
    <source>
        <dbReference type="ARBA" id="ARBA00004141"/>
    </source>
</evidence>
<dbReference type="OMA" id="FYRANEI"/>
<keyword evidence="4 8" id="KW-1133">Transmembrane helix</keyword>
<keyword evidence="11" id="KW-1185">Reference proteome</keyword>
<organism evidence="10 11">
    <name type="scientific">Drosophila simulans</name>
    <name type="common">Fruit fly</name>
    <dbReference type="NCBI Taxonomy" id="7240"/>
    <lineage>
        <taxon>Eukaryota</taxon>
        <taxon>Metazoa</taxon>
        <taxon>Ecdysozoa</taxon>
        <taxon>Arthropoda</taxon>
        <taxon>Hexapoda</taxon>
        <taxon>Insecta</taxon>
        <taxon>Pterygota</taxon>
        <taxon>Neoptera</taxon>
        <taxon>Endopterygota</taxon>
        <taxon>Diptera</taxon>
        <taxon>Brachycera</taxon>
        <taxon>Muscomorpha</taxon>
        <taxon>Ephydroidea</taxon>
        <taxon>Drosophilidae</taxon>
        <taxon>Drosophila</taxon>
        <taxon>Sophophora</taxon>
    </lineage>
</organism>
<feature type="region of interest" description="Disordered" evidence="7">
    <location>
        <begin position="815"/>
        <end position="845"/>
    </location>
</feature>
<feature type="compositionally biased region" description="Pro residues" evidence="7">
    <location>
        <begin position="822"/>
        <end position="831"/>
    </location>
</feature>
<keyword evidence="5 8" id="KW-0472">Membrane</keyword>
<evidence type="ECO:0000256" key="4">
    <source>
        <dbReference type="ARBA" id="ARBA00022989"/>
    </source>
</evidence>
<keyword evidence="6" id="KW-0325">Glycoprotein</keyword>
<keyword evidence="9" id="KW-0732">Signal</keyword>
<evidence type="ECO:0000256" key="5">
    <source>
        <dbReference type="ARBA" id="ARBA00023136"/>
    </source>
</evidence>
<feature type="signal peptide" evidence="9">
    <location>
        <begin position="1"/>
        <end position="15"/>
    </location>
</feature>
<dbReference type="PhylomeDB" id="B4QP19"/>
<feature type="region of interest" description="Disordered" evidence="7">
    <location>
        <begin position="903"/>
        <end position="926"/>
    </location>
</feature>
<dbReference type="OrthoDB" id="7871719at2759"/>